<dbReference type="EMBL" id="BAPF01000001">
    <property type="protein sequence ID" value="GBQ74772.1"/>
    <property type="molecule type" value="Genomic_DNA"/>
</dbReference>
<feature type="region of interest" description="Disordered" evidence="1">
    <location>
        <begin position="228"/>
        <end position="264"/>
    </location>
</feature>
<feature type="region of interest" description="Disordered" evidence="1">
    <location>
        <begin position="154"/>
        <end position="174"/>
    </location>
</feature>
<organism evidence="3 4">
    <name type="scientific">Acetobacter malorum DSM 14337</name>
    <dbReference type="NCBI Taxonomy" id="1307910"/>
    <lineage>
        <taxon>Bacteria</taxon>
        <taxon>Pseudomonadati</taxon>
        <taxon>Pseudomonadota</taxon>
        <taxon>Alphaproteobacteria</taxon>
        <taxon>Acetobacterales</taxon>
        <taxon>Acetobacteraceae</taxon>
        <taxon>Acetobacter</taxon>
    </lineage>
</organism>
<evidence type="ECO:0000256" key="1">
    <source>
        <dbReference type="SAM" id="MobiDB-lite"/>
    </source>
</evidence>
<sequence>MMKKAVSGLLASAAFVPAFAFAQQAQAPLTSQQAAAMQEGQRAAYGAAHDTVIERKNQSIIRPDEVNKFRQKALDNQAAMANPAYDPDAEPPEAKRKDVDYVMEAGRDPELLSLSKWAPTPITFLDRNKKAIPVRSLAWNRQAFSINGIGCPAAHAPGQSSQGDDGAGGDQDKQQEVQEPTVLYVVPCRPSQWGGIAVQLKGYPVPVEFIISASPKASHIDTPVVLNVHSPAPPPRRVVKRPPPPPPSDDGSGPSELWSFMSGTPPQGAVALPVRGPGQAWRYNGNVYVKAAGRMAGIGQAGAEATTGQQSVYRFDGAAPNDVHFMSPTGQDETLSIGVVKRK</sequence>
<feature type="signal peptide" evidence="2">
    <location>
        <begin position="1"/>
        <end position="22"/>
    </location>
</feature>
<dbReference type="InterPro" id="IPR022073">
    <property type="entry name" value="T4BSS_DotH_IcmK"/>
</dbReference>
<feature type="compositionally biased region" description="Pro residues" evidence="1">
    <location>
        <begin position="231"/>
        <end position="248"/>
    </location>
</feature>
<evidence type="ECO:0008006" key="5">
    <source>
        <dbReference type="Google" id="ProtNLM"/>
    </source>
</evidence>
<comment type="caution">
    <text evidence="3">The sequence shown here is derived from an EMBL/GenBank/DDBJ whole genome shotgun (WGS) entry which is preliminary data.</text>
</comment>
<reference evidence="3" key="1">
    <citation type="submission" date="2013-04" db="EMBL/GenBank/DDBJ databases">
        <title>The genome sequencing project of 58 acetic acid bacteria.</title>
        <authorList>
            <person name="Okamoto-Kainuma A."/>
            <person name="Ishikawa M."/>
            <person name="Umino S."/>
            <person name="Koizumi Y."/>
            <person name="Shiwa Y."/>
            <person name="Yoshikawa H."/>
            <person name="Matsutani M."/>
            <person name="Matsushita K."/>
        </authorList>
    </citation>
    <scope>NUCLEOTIDE SEQUENCE</scope>
    <source>
        <strain evidence="3">DSM 14337</strain>
    </source>
</reference>
<dbReference type="Proteomes" id="UP001065047">
    <property type="component" value="Unassembled WGS sequence"/>
</dbReference>
<evidence type="ECO:0000313" key="4">
    <source>
        <dbReference type="Proteomes" id="UP001065047"/>
    </source>
</evidence>
<evidence type="ECO:0000313" key="3">
    <source>
        <dbReference type="EMBL" id="GBQ74772.1"/>
    </source>
</evidence>
<proteinExistence type="predicted"/>
<feature type="chain" id="PRO_5046102703" description="Intracellular multiplication protein IcmK" evidence="2">
    <location>
        <begin position="23"/>
        <end position="343"/>
    </location>
</feature>
<protein>
    <recommendedName>
        <fullName evidence="5">Intracellular multiplication protein IcmK</fullName>
    </recommendedName>
</protein>
<accession>A0ABQ0PKR5</accession>
<evidence type="ECO:0000256" key="2">
    <source>
        <dbReference type="SAM" id="SignalP"/>
    </source>
</evidence>
<dbReference type="Pfam" id="PF12293">
    <property type="entry name" value="T4BSS_DotH_IcmK"/>
    <property type="match status" value="1"/>
</dbReference>
<gene>
    <name evidence="3" type="ORF">AA14337_0008</name>
</gene>
<keyword evidence="2" id="KW-0732">Signal</keyword>
<name>A0ABQ0PKR5_9PROT</name>
<keyword evidence="4" id="KW-1185">Reference proteome</keyword>